<feature type="compositionally biased region" description="Pro residues" evidence="1">
    <location>
        <begin position="496"/>
        <end position="553"/>
    </location>
</feature>
<keyword evidence="4" id="KW-1185">Reference proteome</keyword>
<accession>A0ABP1FNW3</accession>
<feature type="region of interest" description="Disordered" evidence="1">
    <location>
        <begin position="256"/>
        <end position="626"/>
    </location>
</feature>
<evidence type="ECO:0000313" key="4">
    <source>
        <dbReference type="Proteomes" id="UP001497392"/>
    </source>
</evidence>
<feature type="compositionally biased region" description="Low complexity" evidence="1">
    <location>
        <begin position="372"/>
        <end position="382"/>
    </location>
</feature>
<protein>
    <submittedName>
        <fullName evidence="3">G1640 protein</fullName>
    </submittedName>
</protein>
<organism evidence="3 4">
    <name type="scientific">Coccomyxa viridis</name>
    <dbReference type="NCBI Taxonomy" id="1274662"/>
    <lineage>
        <taxon>Eukaryota</taxon>
        <taxon>Viridiplantae</taxon>
        <taxon>Chlorophyta</taxon>
        <taxon>core chlorophytes</taxon>
        <taxon>Trebouxiophyceae</taxon>
        <taxon>Trebouxiophyceae incertae sedis</taxon>
        <taxon>Coccomyxaceae</taxon>
        <taxon>Coccomyxa</taxon>
    </lineage>
</organism>
<dbReference type="InterPro" id="IPR008942">
    <property type="entry name" value="ENTH_VHS"/>
</dbReference>
<proteinExistence type="predicted"/>
<dbReference type="SUPFAM" id="SSF48464">
    <property type="entry name" value="ENTH/VHS domain"/>
    <property type="match status" value="1"/>
</dbReference>
<feature type="compositionally biased region" description="Pro residues" evidence="1">
    <location>
        <begin position="330"/>
        <end position="352"/>
    </location>
</feature>
<dbReference type="PROSITE" id="PS51391">
    <property type="entry name" value="CID"/>
    <property type="match status" value="1"/>
</dbReference>
<reference evidence="3 4" key="1">
    <citation type="submission" date="2024-06" db="EMBL/GenBank/DDBJ databases">
        <authorList>
            <person name="Kraege A."/>
            <person name="Thomma B."/>
        </authorList>
    </citation>
    <scope>NUCLEOTIDE SEQUENCE [LARGE SCALE GENOMIC DNA]</scope>
</reference>
<dbReference type="Pfam" id="PF04818">
    <property type="entry name" value="CID"/>
    <property type="match status" value="1"/>
</dbReference>
<dbReference type="Gene3D" id="1.25.40.90">
    <property type="match status" value="1"/>
</dbReference>
<feature type="compositionally biased region" description="Polar residues" evidence="1">
    <location>
        <begin position="292"/>
        <end position="306"/>
    </location>
</feature>
<name>A0ABP1FNW3_9CHLO</name>
<evidence type="ECO:0000256" key="1">
    <source>
        <dbReference type="SAM" id="MobiDB-lite"/>
    </source>
</evidence>
<dbReference type="Proteomes" id="UP001497392">
    <property type="component" value="Unassembled WGS sequence"/>
</dbReference>
<comment type="caution">
    <text evidence="3">The sequence shown here is derived from an EMBL/GenBank/DDBJ whole genome shotgun (WGS) entry which is preliminary data.</text>
</comment>
<sequence>MWSGEEDFKPLLQKALLKPSKGSLTAVTDVAVRDEKWCYKSVCFDLEKAAKRVHKKQRLNVLYIISDICRKSKSRLASKDKYGARFQKLLPVVLQRLDAAPVHHVVQAEKVLSTWRREGLFAPDTLSEYEQILAEAKGKAGAASQAHLSAIKELPAEERAAQAPELSPDTYDPFQTSLEDPPMPDDVDLPGPPPLAPGNDHLEDTPQLEPSPKRLRMSPRAAAKETAEQSGSVARAQAIANRLAASAGGLANGTPAEALATVDGDPEQARANGLAAEPASLPVAAGIPGVSTAEQQAKQDTSSAPQSAAAEIPRRRRPSMFDAPAVEAQLPPPPQLPEQLPGPPPQPPPQPQPQLQSNISRESQESMRDRAQAIAARFAASAMQNSLPAPLPTGDSSQGSAAKQPGTAGASAESEFEDDSDPFHNLPPIPPAPALPLPQAVRPMSAQPHSGSLSLPPPVAKQPESHASQPALPPPPQGPVPGAWEGGGSAAQQRAPQPPRGPPPGHPQVPPPRPPPPGPRPPPGAPPAHPPPQHYPQYPPNLHARPPPGPPPGASAWHAPLPQNFPPQMGGWNHQGWAMNQGAWNAASSQAGGPAIEQSKEVTPAEDSAPPPPPPLPSQTDAPAVY</sequence>
<dbReference type="SMART" id="SM00582">
    <property type="entry name" value="RPR"/>
    <property type="match status" value="1"/>
</dbReference>
<feature type="region of interest" description="Disordered" evidence="1">
    <location>
        <begin position="157"/>
        <end position="234"/>
    </location>
</feature>
<evidence type="ECO:0000259" key="2">
    <source>
        <dbReference type="PROSITE" id="PS51391"/>
    </source>
</evidence>
<feature type="compositionally biased region" description="Basic and acidic residues" evidence="1">
    <location>
        <begin position="362"/>
        <end position="371"/>
    </location>
</feature>
<feature type="domain" description="CID" evidence="2">
    <location>
        <begin position="1"/>
        <end position="137"/>
    </location>
</feature>
<dbReference type="InterPro" id="IPR006569">
    <property type="entry name" value="CID_dom"/>
</dbReference>
<feature type="compositionally biased region" description="Polar residues" evidence="1">
    <location>
        <begin position="582"/>
        <end position="591"/>
    </location>
</feature>
<gene>
    <name evidence="3" type="primary">g1640</name>
    <name evidence="3" type="ORF">VP750_LOCUS1401</name>
</gene>
<evidence type="ECO:0000313" key="3">
    <source>
        <dbReference type="EMBL" id="CAL5219742.1"/>
    </source>
</evidence>
<dbReference type="EMBL" id="CAXHTA020000002">
    <property type="protein sequence ID" value="CAL5219742.1"/>
    <property type="molecule type" value="Genomic_DNA"/>
</dbReference>
<feature type="compositionally biased region" description="Pro residues" evidence="1">
    <location>
        <begin position="425"/>
        <end position="436"/>
    </location>
</feature>